<evidence type="ECO:0000313" key="2">
    <source>
        <dbReference type="EMBL" id="MDN4482500.1"/>
    </source>
</evidence>
<dbReference type="PANTHER" id="PTHR10285">
    <property type="entry name" value="URIDINE KINASE"/>
    <property type="match status" value="1"/>
</dbReference>
<proteinExistence type="predicted"/>
<comment type="caution">
    <text evidence="2">The sequence shown here is derived from an EMBL/GenBank/DDBJ whole genome shotgun (WGS) entry which is preliminary data.</text>
</comment>
<protein>
    <submittedName>
        <fullName evidence="2">Nucleoside/nucleotide kinase family protein</fullName>
    </submittedName>
</protein>
<dbReference type="GO" id="GO:0016301">
    <property type="term" value="F:kinase activity"/>
    <property type="evidence" value="ECO:0007669"/>
    <property type="project" value="UniProtKB-KW"/>
</dbReference>
<dbReference type="AlphaFoldDB" id="A0AB35MFH4"/>
<dbReference type="InterPro" id="IPR006083">
    <property type="entry name" value="PRK/URK"/>
</dbReference>
<feature type="domain" description="Phosphoribulokinase/uridine kinase" evidence="1">
    <location>
        <begin position="20"/>
        <end position="203"/>
    </location>
</feature>
<dbReference type="SUPFAM" id="SSF52540">
    <property type="entry name" value="P-loop containing nucleoside triphosphate hydrolases"/>
    <property type="match status" value="1"/>
</dbReference>
<evidence type="ECO:0000313" key="3">
    <source>
        <dbReference type="Proteomes" id="UP001172756"/>
    </source>
</evidence>
<accession>A0AB35MFH4</accession>
<gene>
    <name evidence="2" type="ORF">QQ002_02975</name>
</gene>
<keyword evidence="2" id="KW-0418">Kinase</keyword>
<sequence length="213" mass="22622">MIKMLAERARALAAGGGRVVIGIAGIPGSGKSTAATALVRRLGAYGTPAAYLPMDGFHLSASTLAAQGLADRKGASDTFDVDGYVALVRQVRSGLGMAQWAPDYDRESHDVVPARMLIHPDARVVITEGNYLALPEGPWAAVRPLLAELWGIEASWEGARERLIERRVATGRTLDEAVAWVDRVDAANAALVAPTIDLVDVVVAFDEMHPESV</sequence>
<dbReference type="GO" id="GO:0005524">
    <property type="term" value="F:ATP binding"/>
    <property type="evidence" value="ECO:0007669"/>
    <property type="project" value="InterPro"/>
</dbReference>
<dbReference type="Gene3D" id="3.40.50.300">
    <property type="entry name" value="P-loop containing nucleotide triphosphate hydrolases"/>
    <property type="match status" value="1"/>
</dbReference>
<dbReference type="InterPro" id="IPR027417">
    <property type="entry name" value="P-loop_NTPase"/>
</dbReference>
<evidence type="ECO:0000259" key="1">
    <source>
        <dbReference type="Pfam" id="PF00485"/>
    </source>
</evidence>
<dbReference type="RefSeq" id="WP_301159608.1">
    <property type="nucleotide sequence ID" value="NZ_JAUHQB010000001.1"/>
</dbReference>
<dbReference type="Proteomes" id="UP001172756">
    <property type="component" value="Unassembled WGS sequence"/>
</dbReference>
<name>A0AB35MFH4_9MICO</name>
<dbReference type="Pfam" id="PF00485">
    <property type="entry name" value="PRK"/>
    <property type="match status" value="1"/>
</dbReference>
<reference evidence="2 3" key="1">
    <citation type="submission" date="2023-06" db="EMBL/GenBank/DDBJ databases">
        <title>SYSU T0a273.</title>
        <authorList>
            <person name="Gao L."/>
            <person name="Fang B.-Z."/>
            <person name="Li W.-J."/>
        </authorList>
    </citation>
    <scope>NUCLEOTIDE SEQUENCE [LARGE SCALE GENOMIC DNA]</scope>
    <source>
        <strain evidence="2 3">SYSU T0a273</strain>
    </source>
</reference>
<organism evidence="2 3">
    <name type="scientific">Demequina lignilytica</name>
    <dbReference type="NCBI Taxonomy" id="3051663"/>
    <lineage>
        <taxon>Bacteria</taxon>
        <taxon>Bacillati</taxon>
        <taxon>Actinomycetota</taxon>
        <taxon>Actinomycetes</taxon>
        <taxon>Micrococcales</taxon>
        <taxon>Demequinaceae</taxon>
        <taxon>Demequina</taxon>
    </lineage>
</organism>
<keyword evidence="2" id="KW-0808">Transferase</keyword>
<dbReference type="EMBL" id="JAUHQB010000001">
    <property type="protein sequence ID" value="MDN4482500.1"/>
    <property type="molecule type" value="Genomic_DNA"/>
</dbReference>